<sequence length="79" mass="8817">MFKSLRQCLKLPILHFSLIFLTLTTSHAETQSQLGRTTFETTLTNGLKVIIREDHRAPIAISQIWYAVGSSDESGNILG</sequence>
<feature type="non-terminal residue" evidence="2">
    <location>
        <position position="79"/>
    </location>
</feature>
<proteinExistence type="predicted"/>
<dbReference type="EMBL" id="DPVE01000211">
    <property type="protein sequence ID" value="HCK30889.1"/>
    <property type="molecule type" value="Genomic_DNA"/>
</dbReference>
<dbReference type="AlphaFoldDB" id="A0A3D2SN45"/>
<evidence type="ECO:0000256" key="1">
    <source>
        <dbReference type="SAM" id="SignalP"/>
    </source>
</evidence>
<gene>
    <name evidence="2" type="ORF">DHW29_12340</name>
</gene>
<dbReference type="SUPFAM" id="SSF63411">
    <property type="entry name" value="LuxS/MPP-like metallohydrolase"/>
    <property type="match status" value="1"/>
</dbReference>
<dbReference type="GO" id="GO:0046872">
    <property type="term" value="F:metal ion binding"/>
    <property type="evidence" value="ECO:0007669"/>
    <property type="project" value="InterPro"/>
</dbReference>
<dbReference type="InterPro" id="IPR011249">
    <property type="entry name" value="Metalloenz_LuxS/M16"/>
</dbReference>
<feature type="signal peptide" evidence="1">
    <location>
        <begin position="1"/>
        <end position="28"/>
    </location>
</feature>
<evidence type="ECO:0000313" key="2">
    <source>
        <dbReference type="EMBL" id="HCK30889.1"/>
    </source>
</evidence>
<feature type="chain" id="PRO_5017614295" evidence="1">
    <location>
        <begin position="29"/>
        <end position="79"/>
    </location>
</feature>
<dbReference type="Gene3D" id="3.30.830.10">
    <property type="entry name" value="Metalloenzyme, LuxS/M16 peptidase-like"/>
    <property type="match status" value="1"/>
</dbReference>
<reference evidence="2 3" key="1">
    <citation type="journal article" date="2018" name="Nat. Biotechnol.">
        <title>A standardized bacterial taxonomy based on genome phylogeny substantially revises the tree of life.</title>
        <authorList>
            <person name="Parks D.H."/>
            <person name="Chuvochina M."/>
            <person name="Waite D.W."/>
            <person name="Rinke C."/>
            <person name="Skarshewski A."/>
            <person name="Chaumeil P.A."/>
            <person name="Hugenholtz P."/>
        </authorList>
    </citation>
    <scope>NUCLEOTIDE SEQUENCE [LARGE SCALE GENOMIC DNA]</scope>
    <source>
        <strain evidence="2">UBA9669</strain>
    </source>
</reference>
<name>A0A3D2SN45_9GAMM</name>
<evidence type="ECO:0000313" key="3">
    <source>
        <dbReference type="Proteomes" id="UP000263596"/>
    </source>
</evidence>
<dbReference type="Proteomes" id="UP000263596">
    <property type="component" value="Unassembled WGS sequence"/>
</dbReference>
<accession>A0A3D2SN45</accession>
<keyword evidence="1" id="KW-0732">Signal</keyword>
<protein>
    <submittedName>
        <fullName evidence="2">Insulinase family protein</fullName>
    </submittedName>
</protein>
<comment type="caution">
    <text evidence="2">The sequence shown here is derived from an EMBL/GenBank/DDBJ whole genome shotgun (WGS) entry which is preliminary data.</text>
</comment>
<organism evidence="2 3">
    <name type="scientific">Acinetobacter ursingii</name>
    <dbReference type="NCBI Taxonomy" id="108980"/>
    <lineage>
        <taxon>Bacteria</taxon>
        <taxon>Pseudomonadati</taxon>
        <taxon>Pseudomonadota</taxon>
        <taxon>Gammaproteobacteria</taxon>
        <taxon>Moraxellales</taxon>
        <taxon>Moraxellaceae</taxon>
        <taxon>Acinetobacter</taxon>
    </lineage>
</organism>